<feature type="domain" description="14-3-3" evidence="2">
    <location>
        <begin position="40"/>
        <end position="189"/>
    </location>
</feature>
<proteinExistence type="inferred from homology"/>
<keyword evidence="3" id="KW-1185">Reference proteome</keyword>
<dbReference type="PANTHER" id="PTHR18860">
    <property type="entry name" value="14-3-3 PROTEIN"/>
    <property type="match status" value="1"/>
</dbReference>
<name>A0A915E874_9BILA</name>
<dbReference type="InterPro" id="IPR036815">
    <property type="entry name" value="14-3-3_dom_sf"/>
</dbReference>
<sequence length="194" mass="23116">MTYLESGLDKFIHKVSPCIEEFCEDKFKREQQKLVESALVDQEAQRYEDMAAAMKKLVKATYALNKDLSQMERQLLFFAYKQLVEQRMASRQALIHMDNDIDNYTAEDFEKRVEIDEEKKKIEAEIEDICKTVLHLIKEYLLPKASGVEAEVFYYKMKGKFLYYLYEVTFPTKHELIQECMLSYEEAYSRRNSF</sequence>
<dbReference type="InterPro" id="IPR000308">
    <property type="entry name" value="14-3-3"/>
</dbReference>
<dbReference type="WBParaSite" id="jg3590">
    <property type="protein sequence ID" value="jg3590"/>
    <property type="gene ID" value="jg3590"/>
</dbReference>
<reference evidence="4" key="1">
    <citation type="submission" date="2022-11" db="UniProtKB">
        <authorList>
            <consortium name="WormBaseParasite"/>
        </authorList>
    </citation>
    <scope>IDENTIFICATION</scope>
</reference>
<dbReference type="SUPFAM" id="SSF48445">
    <property type="entry name" value="14-3-3 protein"/>
    <property type="match status" value="1"/>
</dbReference>
<evidence type="ECO:0000256" key="1">
    <source>
        <dbReference type="ARBA" id="ARBA00006141"/>
    </source>
</evidence>
<dbReference type="AlphaFoldDB" id="A0A915E874"/>
<evidence type="ECO:0000313" key="4">
    <source>
        <dbReference type="WBParaSite" id="jg3590"/>
    </source>
</evidence>
<comment type="similarity">
    <text evidence="1">Belongs to the 14-3-3 family.</text>
</comment>
<organism evidence="3 4">
    <name type="scientific">Ditylenchus dipsaci</name>
    <dbReference type="NCBI Taxonomy" id="166011"/>
    <lineage>
        <taxon>Eukaryota</taxon>
        <taxon>Metazoa</taxon>
        <taxon>Ecdysozoa</taxon>
        <taxon>Nematoda</taxon>
        <taxon>Chromadorea</taxon>
        <taxon>Rhabditida</taxon>
        <taxon>Tylenchina</taxon>
        <taxon>Tylenchomorpha</taxon>
        <taxon>Sphaerularioidea</taxon>
        <taxon>Anguinidae</taxon>
        <taxon>Anguininae</taxon>
        <taxon>Ditylenchus</taxon>
    </lineage>
</organism>
<dbReference type="InterPro" id="IPR023410">
    <property type="entry name" value="14-3-3_domain"/>
</dbReference>
<dbReference type="Gene3D" id="1.20.190.20">
    <property type="entry name" value="14-3-3 domain"/>
    <property type="match status" value="1"/>
</dbReference>
<accession>A0A915E874</accession>
<protein>
    <submittedName>
        <fullName evidence="4">14-3-3 domain-containing protein</fullName>
    </submittedName>
</protein>
<dbReference type="Proteomes" id="UP000887574">
    <property type="component" value="Unplaced"/>
</dbReference>
<dbReference type="PRINTS" id="PR00305">
    <property type="entry name" value="1433ZETA"/>
</dbReference>
<dbReference type="Pfam" id="PF00244">
    <property type="entry name" value="14-3-3"/>
    <property type="match status" value="1"/>
</dbReference>
<evidence type="ECO:0000313" key="3">
    <source>
        <dbReference type="Proteomes" id="UP000887574"/>
    </source>
</evidence>
<evidence type="ECO:0000259" key="2">
    <source>
        <dbReference type="Pfam" id="PF00244"/>
    </source>
</evidence>